<name>A0A4R1NS13_9RHOB</name>
<protein>
    <submittedName>
        <fullName evidence="1">Uncharacterized protein</fullName>
    </submittedName>
</protein>
<comment type="caution">
    <text evidence="1">The sequence shown here is derived from an EMBL/GenBank/DDBJ whole genome shotgun (WGS) entry which is preliminary data.</text>
</comment>
<evidence type="ECO:0000313" key="2">
    <source>
        <dbReference type="Proteomes" id="UP000295673"/>
    </source>
</evidence>
<dbReference type="AlphaFoldDB" id="A0A4R1NS13"/>
<proteinExistence type="predicted"/>
<sequence>MQRVGILRTTGKGRERTSSKRAVCFAIVAICTYRKLVQIEATAALPQSVKPTFSPF</sequence>
<reference evidence="1 2" key="1">
    <citation type="submission" date="2019-03" db="EMBL/GenBank/DDBJ databases">
        <title>Genomic Encyclopedia of Archaeal and Bacterial Type Strains, Phase II (KMG-II): from individual species to whole genera.</title>
        <authorList>
            <person name="Goeker M."/>
        </authorList>
    </citation>
    <scope>NUCLEOTIDE SEQUENCE [LARGE SCALE GENOMIC DNA]</scope>
    <source>
        <strain evidence="1 2">DSM 26433</strain>
    </source>
</reference>
<dbReference type="EMBL" id="SMGR01000001">
    <property type="protein sequence ID" value="TCL09553.1"/>
    <property type="molecule type" value="Genomic_DNA"/>
</dbReference>
<dbReference type="Proteomes" id="UP000295673">
    <property type="component" value="Unassembled WGS sequence"/>
</dbReference>
<evidence type="ECO:0000313" key="1">
    <source>
        <dbReference type="EMBL" id="TCL09553.1"/>
    </source>
</evidence>
<keyword evidence="2" id="KW-1185">Reference proteome</keyword>
<gene>
    <name evidence="1" type="ORF">BXY66_1604</name>
</gene>
<accession>A0A4R1NS13</accession>
<organism evidence="1 2">
    <name type="scientific">Shimia isoporae</name>
    <dbReference type="NCBI Taxonomy" id="647720"/>
    <lineage>
        <taxon>Bacteria</taxon>
        <taxon>Pseudomonadati</taxon>
        <taxon>Pseudomonadota</taxon>
        <taxon>Alphaproteobacteria</taxon>
        <taxon>Rhodobacterales</taxon>
        <taxon>Roseobacteraceae</taxon>
    </lineage>
</organism>